<dbReference type="AlphaFoldDB" id="A0A4R8L5R2"/>
<comment type="caution">
    <text evidence="1">The sequence shown here is derived from an EMBL/GenBank/DDBJ whole genome shotgun (WGS) entry which is preliminary data.</text>
</comment>
<organism evidence="1 2">
    <name type="scientific">Alicyclobacillus sacchari</name>
    <dbReference type="NCBI Taxonomy" id="392010"/>
    <lineage>
        <taxon>Bacteria</taxon>
        <taxon>Bacillati</taxon>
        <taxon>Bacillota</taxon>
        <taxon>Bacilli</taxon>
        <taxon>Bacillales</taxon>
        <taxon>Alicyclobacillaceae</taxon>
        <taxon>Alicyclobacillus</taxon>
    </lineage>
</organism>
<dbReference type="Proteomes" id="UP000294581">
    <property type="component" value="Unassembled WGS sequence"/>
</dbReference>
<sequence>MMNFIPQIYSDELLYSVLARYKGMCGMVSRRAFLKDVYGESKMLTLYWPQSQPRQMT</sequence>
<dbReference type="EMBL" id="SORF01000060">
    <property type="protein sequence ID" value="TDY37160.1"/>
    <property type="molecule type" value="Genomic_DNA"/>
</dbReference>
<reference evidence="1 2" key="1">
    <citation type="submission" date="2019-03" db="EMBL/GenBank/DDBJ databases">
        <title>Genomic Encyclopedia of Type Strains, Phase IV (KMG-IV): sequencing the most valuable type-strain genomes for metagenomic binning, comparative biology and taxonomic classification.</title>
        <authorList>
            <person name="Goeker M."/>
        </authorList>
    </citation>
    <scope>NUCLEOTIDE SEQUENCE [LARGE SCALE GENOMIC DNA]</scope>
    <source>
        <strain evidence="1 2">DSM 17974</strain>
    </source>
</reference>
<gene>
    <name evidence="1" type="ORF">C7445_1602</name>
</gene>
<name>A0A4R8L5R2_9BACL</name>
<protein>
    <submittedName>
        <fullName evidence="1">Uncharacterized protein</fullName>
    </submittedName>
</protein>
<evidence type="ECO:0000313" key="2">
    <source>
        <dbReference type="Proteomes" id="UP000294581"/>
    </source>
</evidence>
<accession>A0A4R8L5R2</accession>
<evidence type="ECO:0000313" key="1">
    <source>
        <dbReference type="EMBL" id="TDY37160.1"/>
    </source>
</evidence>
<proteinExistence type="predicted"/>
<keyword evidence="2" id="KW-1185">Reference proteome</keyword>